<reference evidence="1 2" key="2">
    <citation type="journal article" date="2012" name="Stand. Genomic Sci.">
        <title>Complete genome sequence of the aquatic bacterium Runella slithyformis type strain (LSU 4(T)).</title>
        <authorList>
            <person name="Copeland A."/>
            <person name="Zhang X."/>
            <person name="Misra M."/>
            <person name="Lapidus A."/>
            <person name="Nolan M."/>
            <person name="Lucas S."/>
            <person name="Deshpande S."/>
            <person name="Cheng J.F."/>
            <person name="Tapia R."/>
            <person name="Goodwin L.A."/>
            <person name="Pitluck S."/>
            <person name="Liolios K."/>
            <person name="Pagani I."/>
            <person name="Ivanova N."/>
            <person name="Mikhailova N."/>
            <person name="Pati A."/>
            <person name="Chen A."/>
            <person name="Palaniappan K."/>
            <person name="Land M."/>
            <person name="Hauser L."/>
            <person name="Pan C."/>
            <person name="Jeffries C.D."/>
            <person name="Detter J.C."/>
            <person name="Brambilla E.M."/>
            <person name="Rohde M."/>
            <person name="Djao O.D."/>
            <person name="Goker M."/>
            <person name="Sikorski J."/>
            <person name="Tindall B.J."/>
            <person name="Woyke T."/>
            <person name="Bristow J."/>
            <person name="Eisen J.A."/>
            <person name="Markowitz V."/>
            <person name="Hugenholtz P."/>
            <person name="Kyrpides N.C."/>
            <person name="Klenk H.P."/>
            <person name="Mavromatis K."/>
        </authorList>
    </citation>
    <scope>NUCLEOTIDE SEQUENCE [LARGE SCALE GENOMIC DNA]</scope>
    <source>
        <strain evidence="2">ATCC 29530 / DSM 19594 / LMG 11500 / NCIMB 11436 / LSU 4</strain>
    </source>
</reference>
<dbReference type="Proteomes" id="UP000000493">
    <property type="component" value="Chromosome"/>
</dbReference>
<dbReference type="AlphaFoldDB" id="A0A7U3ZLJ8"/>
<accession>A0A7U3ZLJ8</accession>
<organism evidence="1 2">
    <name type="scientific">Runella slithyformis (strain ATCC 29530 / DSM 19594 / LMG 11500 / NCIMB 11436 / LSU 4)</name>
    <dbReference type="NCBI Taxonomy" id="761193"/>
    <lineage>
        <taxon>Bacteria</taxon>
        <taxon>Pseudomonadati</taxon>
        <taxon>Bacteroidota</taxon>
        <taxon>Cytophagia</taxon>
        <taxon>Cytophagales</taxon>
        <taxon>Spirosomataceae</taxon>
        <taxon>Runella</taxon>
    </lineage>
</organism>
<gene>
    <name evidence="1" type="ordered locus">Runsl_3061</name>
</gene>
<name>A0A7U3ZLJ8_RUNSL</name>
<evidence type="ECO:0000313" key="1">
    <source>
        <dbReference type="EMBL" id="AEI49445.1"/>
    </source>
</evidence>
<protein>
    <submittedName>
        <fullName evidence="1">Uncharacterized protein</fullName>
    </submittedName>
</protein>
<reference evidence="2" key="1">
    <citation type="submission" date="2011-06" db="EMBL/GenBank/DDBJ databases">
        <title>The complete genome of chromosome of Runella slithyformis DSM 19594.</title>
        <authorList>
            <consortium name="US DOE Joint Genome Institute (JGI-PGF)"/>
            <person name="Lucas S."/>
            <person name="Han J."/>
            <person name="Lapidus A."/>
            <person name="Bruce D."/>
            <person name="Goodwin L."/>
            <person name="Pitluck S."/>
            <person name="Peters L."/>
            <person name="Kyrpides N."/>
            <person name="Mavromatis K."/>
            <person name="Ivanova N."/>
            <person name="Ovchinnikova G."/>
            <person name="Zhang X."/>
            <person name="Misra M."/>
            <person name="Detter J.C."/>
            <person name="Tapia R."/>
            <person name="Han C."/>
            <person name="Land M."/>
            <person name="Hauser L."/>
            <person name="Markowitz V."/>
            <person name="Cheng J.-F."/>
            <person name="Hugenholtz P."/>
            <person name="Woyke T."/>
            <person name="Wu D."/>
            <person name="Tindall B."/>
            <person name="Faehrich R."/>
            <person name="Brambilla E."/>
            <person name="Klenk H.-P."/>
            <person name="Eisen J.A."/>
        </authorList>
    </citation>
    <scope>NUCLEOTIDE SEQUENCE [LARGE SCALE GENOMIC DNA]</scope>
    <source>
        <strain evidence="2">ATCC 29530 / DSM 19594 / LMG 11500 / NCIMB 11436 / LSU 4</strain>
    </source>
</reference>
<dbReference type="KEGG" id="rsi:Runsl_3061"/>
<dbReference type="EMBL" id="CP002859">
    <property type="protein sequence ID" value="AEI49445.1"/>
    <property type="molecule type" value="Genomic_DNA"/>
</dbReference>
<sequence length="48" mass="5648">MSKPFLLFLYTNEGMAGVAEYCVNDHTQYRMPRIYNLQKCLETVSFSH</sequence>
<proteinExistence type="predicted"/>
<evidence type="ECO:0000313" key="2">
    <source>
        <dbReference type="Proteomes" id="UP000000493"/>
    </source>
</evidence>
<keyword evidence="2" id="KW-1185">Reference proteome</keyword>